<keyword evidence="3" id="KW-1003">Cell membrane</keyword>
<keyword evidence="7" id="KW-0418">Kinase</keyword>
<dbReference type="Gene3D" id="3.40.50.300">
    <property type="entry name" value="P-loop containing nucleotide triphosphate hydrolases"/>
    <property type="match status" value="1"/>
</dbReference>
<dbReference type="PANTHER" id="PTHR32309">
    <property type="entry name" value="TYROSINE-PROTEIN KINASE"/>
    <property type="match status" value="1"/>
</dbReference>
<dbReference type="EMBL" id="QGDO01000009">
    <property type="protein sequence ID" value="PWJ36097.1"/>
    <property type="molecule type" value="Genomic_DNA"/>
</dbReference>
<evidence type="ECO:0000256" key="9">
    <source>
        <dbReference type="ARBA" id="ARBA00022989"/>
    </source>
</evidence>
<comment type="catalytic activity">
    <reaction evidence="12">
        <text>L-tyrosyl-[protein] + ATP = O-phospho-L-tyrosyl-[protein] + ADP + H(+)</text>
        <dbReference type="Rhea" id="RHEA:10596"/>
        <dbReference type="Rhea" id="RHEA-COMP:10136"/>
        <dbReference type="Rhea" id="RHEA-COMP:20101"/>
        <dbReference type="ChEBI" id="CHEBI:15378"/>
        <dbReference type="ChEBI" id="CHEBI:30616"/>
        <dbReference type="ChEBI" id="CHEBI:46858"/>
        <dbReference type="ChEBI" id="CHEBI:61978"/>
        <dbReference type="ChEBI" id="CHEBI:456216"/>
    </reaction>
</comment>
<reference evidence="16 17" key="1">
    <citation type="submission" date="2018-03" db="EMBL/GenBank/DDBJ databases">
        <title>Genomic Encyclopedia of Archaeal and Bacterial Type Strains, Phase II (KMG-II): from individual species to whole genera.</title>
        <authorList>
            <person name="Goeker M."/>
        </authorList>
    </citation>
    <scope>NUCLEOTIDE SEQUENCE [LARGE SCALE GENOMIC DNA]</scope>
    <source>
        <strain evidence="16 17">DSM 28229</strain>
    </source>
</reference>
<protein>
    <submittedName>
        <fullName evidence="16">Capsular exopolysaccharide synthesis family protein</fullName>
    </submittedName>
</protein>
<evidence type="ECO:0000313" key="16">
    <source>
        <dbReference type="EMBL" id="PWJ36097.1"/>
    </source>
</evidence>
<keyword evidence="5 14" id="KW-0812">Transmembrane</keyword>
<dbReference type="InterPro" id="IPR003856">
    <property type="entry name" value="LPS_length_determ_N"/>
</dbReference>
<comment type="caution">
    <text evidence="16">The sequence shown here is derived from an EMBL/GenBank/DDBJ whole genome shotgun (WGS) entry which is preliminary data.</text>
</comment>
<dbReference type="Pfam" id="PF02706">
    <property type="entry name" value="Wzz"/>
    <property type="match status" value="1"/>
</dbReference>
<evidence type="ECO:0000313" key="17">
    <source>
        <dbReference type="Proteomes" id="UP000245535"/>
    </source>
</evidence>
<dbReference type="InterPro" id="IPR033756">
    <property type="entry name" value="YlxH/NBP35"/>
</dbReference>
<dbReference type="Pfam" id="PF10609">
    <property type="entry name" value="ParA"/>
    <property type="match status" value="1"/>
</dbReference>
<dbReference type="CDD" id="cd05387">
    <property type="entry name" value="BY-kinase"/>
    <property type="match status" value="1"/>
</dbReference>
<evidence type="ECO:0000256" key="3">
    <source>
        <dbReference type="ARBA" id="ARBA00022475"/>
    </source>
</evidence>
<dbReference type="FunFam" id="3.40.50.300:FF:000527">
    <property type="entry name" value="Tyrosine-protein kinase etk"/>
    <property type="match status" value="1"/>
</dbReference>
<keyword evidence="13" id="KW-0175">Coiled coil</keyword>
<evidence type="ECO:0000256" key="12">
    <source>
        <dbReference type="ARBA" id="ARBA00053015"/>
    </source>
</evidence>
<evidence type="ECO:0000256" key="6">
    <source>
        <dbReference type="ARBA" id="ARBA00022741"/>
    </source>
</evidence>
<dbReference type="PANTHER" id="PTHR32309:SF31">
    <property type="entry name" value="CAPSULAR EXOPOLYSACCHARIDE FAMILY"/>
    <property type="match status" value="1"/>
</dbReference>
<feature type="transmembrane region" description="Helical" evidence="14">
    <location>
        <begin position="501"/>
        <end position="525"/>
    </location>
</feature>
<keyword evidence="9 14" id="KW-1133">Transmembrane helix</keyword>
<accession>A0A315Z0A0</accession>
<dbReference type="OrthoDB" id="9794577at2"/>
<evidence type="ECO:0000256" key="4">
    <source>
        <dbReference type="ARBA" id="ARBA00022679"/>
    </source>
</evidence>
<dbReference type="NCBIfam" id="TIGR01007">
    <property type="entry name" value="eps_fam"/>
    <property type="match status" value="1"/>
</dbReference>
<dbReference type="InterPro" id="IPR027417">
    <property type="entry name" value="P-loop_NTPase"/>
</dbReference>
<feature type="domain" description="Polysaccharide chain length determinant N-terminal" evidence="15">
    <location>
        <begin position="22"/>
        <end position="114"/>
    </location>
</feature>
<keyword evidence="8" id="KW-0067">ATP-binding</keyword>
<dbReference type="Proteomes" id="UP000245535">
    <property type="component" value="Unassembled WGS sequence"/>
</dbReference>
<dbReference type="GO" id="GO:0005524">
    <property type="term" value="F:ATP binding"/>
    <property type="evidence" value="ECO:0007669"/>
    <property type="project" value="UniProtKB-KW"/>
</dbReference>
<dbReference type="GO" id="GO:0042802">
    <property type="term" value="F:identical protein binding"/>
    <property type="evidence" value="ECO:0007669"/>
    <property type="project" value="UniProtKB-ARBA"/>
</dbReference>
<dbReference type="InterPro" id="IPR050445">
    <property type="entry name" value="Bact_polysacc_biosynth/exp"/>
</dbReference>
<dbReference type="GO" id="GO:0004713">
    <property type="term" value="F:protein tyrosine kinase activity"/>
    <property type="evidence" value="ECO:0007669"/>
    <property type="project" value="UniProtKB-KW"/>
</dbReference>
<evidence type="ECO:0000256" key="10">
    <source>
        <dbReference type="ARBA" id="ARBA00023136"/>
    </source>
</evidence>
<keyword evidence="11" id="KW-0829">Tyrosine-protein kinase</keyword>
<keyword evidence="4" id="KW-0808">Transferase</keyword>
<keyword evidence="10 14" id="KW-0472">Membrane</keyword>
<evidence type="ECO:0000256" key="8">
    <source>
        <dbReference type="ARBA" id="ARBA00022840"/>
    </source>
</evidence>
<evidence type="ECO:0000256" key="13">
    <source>
        <dbReference type="SAM" id="Coils"/>
    </source>
</evidence>
<dbReference type="GO" id="GO:0005886">
    <property type="term" value="C:plasma membrane"/>
    <property type="evidence" value="ECO:0007669"/>
    <property type="project" value="UniProtKB-SubCell"/>
</dbReference>
<proteinExistence type="inferred from homology"/>
<comment type="subcellular location">
    <subcellularLocation>
        <location evidence="1">Cell membrane</location>
        <topology evidence="1">Multi-pass membrane protein</topology>
    </subcellularLocation>
</comment>
<evidence type="ECO:0000256" key="5">
    <source>
        <dbReference type="ARBA" id="ARBA00022692"/>
    </source>
</evidence>
<feature type="coiled-coil region" evidence="13">
    <location>
        <begin position="279"/>
        <end position="335"/>
    </location>
</feature>
<keyword evidence="17" id="KW-1185">Reference proteome</keyword>
<feature type="transmembrane region" description="Helical" evidence="14">
    <location>
        <begin position="36"/>
        <end position="54"/>
    </location>
</feature>
<name>A0A315Z0A0_SEDFL</name>
<dbReference type="RefSeq" id="WP_109622515.1">
    <property type="nucleotide sequence ID" value="NZ_QGDO01000009.1"/>
</dbReference>
<organism evidence="16 17">
    <name type="scientific">Sediminitomix flava</name>
    <dbReference type="NCBI Taxonomy" id="379075"/>
    <lineage>
        <taxon>Bacteria</taxon>
        <taxon>Pseudomonadati</taxon>
        <taxon>Bacteroidota</taxon>
        <taxon>Cytophagia</taxon>
        <taxon>Cytophagales</taxon>
        <taxon>Flammeovirgaceae</taxon>
        <taxon>Sediminitomix</taxon>
    </lineage>
</organism>
<evidence type="ECO:0000256" key="11">
    <source>
        <dbReference type="ARBA" id="ARBA00023137"/>
    </source>
</evidence>
<keyword evidence="6" id="KW-0547">Nucleotide-binding</keyword>
<evidence type="ECO:0000256" key="2">
    <source>
        <dbReference type="ARBA" id="ARBA00008883"/>
    </source>
</evidence>
<dbReference type="InterPro" id="IPR005702">
    <property type="entry name" value="Wzc-like_C"/>
</dbReference>
<sequence length="805" mass="91564">MAEEFDPWAGVEEQTEERSNTEFDFEKLLFVLRKNILWSILIIGMGIVGGYLFLRWTPKVYEASTLLKMEIQSTRKLFGLEMPSVTGSMENVNLAGEMELIKSPMMYESVLDSLDLSISYFSEGEVQDTELYGSLPFVVSYKHLGKENSIFYDQKIHIEFLDEENFVLTFNEFSEIQTINGKFNQPFRVYGTEIILQKTKSLESLGHRKYNFVFNSKNKLFQNLRQNLSVNVENARANTLRINYQANNRSKSIDVLEAFNKNYIVKTIENKNVVYERSLQYLKNQQATIEDSLRKYETEYRSYTRIENVPEFAGLEDIVSKIRELEQQKLEIRLTKSQYDEIIKLIDADSSTIYLEAVGHLLGNQQIASMINNVLLVEQDLDRVKGSYTKETHARNQRREALLESRSKLKEVIIYSLGTINRQIDNLDQEVLKLEKAFYGSIGGDPVLKNIEKNFRIYEEMTSLIASKMIELNIAKSGTVENFQVLSQPNADIAPVFPQTIMVYGVGIGSGVFLSLLLIVLSYLLHTRIDSVKQVERISNLPILGYVPHYSKEDMNYSQLVVQKRPKASISEAFRSIRTNIDFMNVGEEQKVLSVTSTISGEGKTFVAANIAGVIAMSGAKVALLDVDLRKPKIHFAFGNENLDGLSSVLIGKSNLKDVLRSSPIATMKYVTAGPVPPNPSELIMSKGFSAVINQLKEEFDVIVLDTPPVGAVTDGMIAMRHVDLPIYVVRAEYSKTSFVENANELSKSKKIKNLALVVNDVYSRTLNYGNYYGNNYSYGYGGYNGYGYYDENDISEKWWKRFFS</sequence>
<evidence type="ECO:0000256" key="14">
    <source>
        <dbReference type="SAM" id="Phobius"/>
    </source>
</evidence>
<comment type="similarity">
    <text evidence="2">Belongs to the etk/wzc family.</text>
</comment>
<dbReference type="AlphaFoldDB" id="A0A315Z0A0"/>
<evidence type="ECO:0000256" key="1">
    <source>
        <dbReference type="ARBA" id="ARBA00004651"/>
    </source>
</evidence>
<evidence type="ECO:0000256" key="7">
    <source>
        <dbReference type="ARBA" id="ARBA00022777"/>
    </source>
</evidence>
<evidence type="ECO:0000259" key="15">
    <source>
        <dbReference type="Pfam" id="PF02706"/>
    </source>
</evidence>
<gene>
    <name evidence="16" type="ORF">BC781_109113</name>
</gene>
<dbReference type="SUPFAM" id="SSF52540">
    <property type="entry name" value="P-loop containing nucleoside triphosphate hydrolases"/>
    <property type="match status" value="1"/>
</dbReference>